<feature type="transmembrane region" description="Helical" evidence="7">
    <location>
        <begin position="75"/>
        <end position="92"/>
    </location>
</feature>
<dbReference type="RefSeq" id="WP_090339759.1">
    <property type="nucleotide sequence ID" value="NZ_FNXY01000008.1"/>
</dbReference>
<dbReference type="Proteomes" id="UP000199532">
    <property type="component" value="Unassembled WGS sequence"/>
</dbReference>
<dbReference type="Pfam" id="PF04239">
    <property type="entry name" value="DUF421"/>
    <property type="match status" value="1"/>
</dbReference>
<gene>
    <name evidence="9" type="ORF">SAMN04487995_5088</name>
</gene>
<dbReference type="GO" id="GO:0005886">
    <property type="term" value="C:plasma membrane"/>
    <property type="evidence" value="ECO:0007669"/>
    <property type="project" value="UniProtKB-SubCell"/>
</dbReference>
<keyword evidence="4 7" id="KW-0812">Transmembrane</keyword>
<reference evidence="9 10" key="1">
    <citation type="submission" date="2016-10" db="EMBL/GenBank/DDBJ databases">
        <authorList>
            <person name="de Groot N.N."/>
        </authorList>
    </citation>
    <scope>NUCLEOTIDE SEQUENCE [LARGE SCALE GENOMIC DNA]</scope>
    <source>
        <strain evidence="9 10">DSM 19938</strain>
    </source>
</reference>
<comment type="subcellular location">
    <subcellularLocation>
        <location evidence="1">Cell membrane</location>
        <topology evidence="1">Multi-pass membrane protein</topology>
    </subcellularLocation>
</comment>
<dbReference type="PANTHER" id="PTHR34582">
    <property type="entry name" value="UPF0702 TRANSMEMBRANE PROTEIN YCAP"/>
    <property type="match status" value="1"/>
</dbReference>
<evidence type="ECO:0000256" key="1">
    <source>
        <dbReference type="ARBA" id="ARBA00004651"/>
    </source>
</evidence>
<sequence length="230" mass="26314">MKEIFEWERMLLNELPGLFLFEVIFRSTVMFIILLLVLRIAGKRGVKQLSIFETVIIISLGSAAGDPMFYEDVGLFPAITVFITIILLYRLVTWLTAKYKKFETFIEGETVCLIHEGKFSITQFKKESLAQDEFFSELRLKSVEHLGQVRNAYLESSGEVSIFYYEDDDVKPGLPILPEQFNLKSKTIKHTGLHSCSFCGNTTEQKPGIAVCYTCGKEEWVPSIKTIRKT</sequence>
<dbReference type="EMBL" id="FNXY01000008">
    <property type="protein sequence ID" value="SEJ50804.1"/>
    <property type="molecule type" value="Genomic_DNA"/>
</dbReference>
<evidence type="ECO:0000313" key="10">
    <source>
        <dbReference type="Proteomes" id="UP000199532"/>
    </source>
</evidence>
<evidence type="ECO:0000256" key="3">
    <source>
        <dbReference type="ARBA" id="ARBA00022475"/>
    </source>
</evidence>
<dbReference type="InterPro" id="IPR023090">
    <property type="entry name" value="UPF0702_alpha/beta_dom_sf"/>
</dbReference>
<dbReference type="Gene3D" id="3.30.240.20">
    <property type="entry name" value="bsu07140 like domains"/>
    <property type="match status" value="1"/>
</dbReference>
<keyword evidence="5 7" id="KW-1133">Transmembrane helix</keyword>
<evidence type="ECO:0000256" key="5">
    <source>
        <dbReference type="ARBA" id="ARBA00022989"/>
    </source>
</evidence>
<feature type="transmembrane region" description="Helical" evidence="7">
    <location>
        <begin position="18"/>
        <end position="38"/>
    </location>
</feature>
<organism evidence="9 10">
    <name type="scientific">Dyadobacter koreensis</name>
    <dbReference type="NCBI Taxonomy" id="408657"/>
    <lineage>
        <taxon>Bacteria</taxon>
        <taxon>Pseudomonadati</taxon>
        <taxon>Bacteroidota</taxon>
        <taxon>Cytophagia</taxon>
        <taxon>Cytophagales</taxon>
        <taxon>Spirosomataceae</taxon>
        <taxon>Dyadobacter</taxon>
    </lineage>
</organism>
<evidence type="ECO:0000256" key="2">
    <source>
        <dbReference type="ARBA" id="ARBA00006448"/>
    </source>
</evidence>
<feature type="transmembrane region" description="Helical" evidence="7">
    <location>
        <begin position="50"/>
        <end position="69"/>
    </location>
</feature>
<evidence type="ECO:0000313" key="9">
    <source>
        <dbReference type="EMBL" id="SEJ50804.1"/>
    </source>
</evidence>
<keyword evidence="3" id="KW-1003">Cell membrane</keyword>
<dbReference type="OrthoDB" id="6538282at2"/>
<accession>A0A1H6ZFB7</accession>
<comment type="similarity">
    <text evidence="2">Belongs to the UPF0702 family.</text>
</comment>
<protein>
    <submittedName>
        <fullName evidence="9">Uncharacterized membrane protein YcaP, DUF421 family</fullName>
    </submittedName>
</protein>
<proteinExistence type="inferred from homology"/>
<dbReference type="PANTHER" id="PTHR34582:SF6">
    <property type="entry name" value="UPF0702 TRANSMEMBRANE PROTEIN YCAP"/>
    <property type="match status" value="1"/>
</dbReference>
<evidence type="ECO:0000256" key="7">
    <source>
        <dbReference type="SAM" id="Phobius"/>
    </source>
</evidence>
<evidence type="ECO:0000256" key="6">
    <source>
        <dbReference type="ARBA" id="ARBA00023136"/>
    </source>
</evidence>
<dbReference type="AlphaFoldDB" id="A0A1H6ZFB7"/>
<evidence type="ECO:0000256" key="4">
    <source>
        <dbReference type="ARBA" id="ARBA00022692"/>
    </source>
</evidence>
<feature type="domain" description="YetF C-terminal" evidence="8">
    <location>
        <begin position="98"/>
        <end position="171"/>
    </location>
</feature>
<evidence type="ECO:0000259" key="8">
    <source>
        <dbReference type="Pfam" id="PF04239"/>
    </source>
</evidence>
<keyword evidence="6 7" id="KW-0472">Membrane</keyword>
<dbReference type="InterPro" id="IPR007353">
    <property type="entry name" value="DUF421"/>
</dbReference>
<name>A0A1H6ZFB7_9BACT</name>
<keyword evidence="10" id="KW-1185">Reference proteome</keyword>